<feature type="region of interest" description="Disordered" evidence="1">
    <location>
        <begin position="678"/>
        <end position="718"/>
    </location>
</feature>
<feature type="compositionally biased region" description="Acidic residues" evidence="1">
    <location>
        <begin position="293"/>
        <end position="304"/>
    </location>
</feature>
<feature type="compositionally biased region" description="Low complexity" evidence="1">
    <location>
        <begin position="637"/>
        <end position="647"/>
    </location>
</feature>
<feature type="region of interest" description="Disordered" evidence="1">
    <location>
        <begin position="623"/>
        <end position="647"/>
    </location>
</feature>
<reference evidence="3" key="2">
    <citation type="submission" date="2023-11" db="UniProtKB">
        <authorList>
            <consortium name="WormBaseParasite"/>
        </authorList>
    </citation>
    <scope>IDENTIFICATION</scope>
</reference>
<feature type="compositionally biased region" description="Acidic residues" evidence="1">
    <location>
        <begin position="559"/>
        <end position="569"/>
    </location>
</feature>
<dbReference type="AlphaFoldDB" id="A0AA85K952"/>
<keyword evidence="2" id="KW-1185">Reference proteome</keyword>
<feature type="region of interest" description="Disordered" evidence="1">
    <location>
        <begin position="433"/>
        <end position="592"/>
    </location>
</feature>
<evidence type="ECO:0000313" key="2">
    <source>
        <dbReference type="Proteomes" id="UP000050795"/>
    </source>
</evidence>
<feature type="compositionally biased region" description="Low complexity" evidence="1">
    <location>
        <begin position="700"/>
        <end position="710"/>
    </location>
</feature>
<feature type="compositionally biased region" description="Basic and acidic residues" evidence="1">
    <location>
        <begin position="523"/>
        <end position="534"/>
    </location>
</feature>
<feature type="compositionally biased region" description="Basic and acidic residues" evidence="1">
    <location>
        <begin position="456"/>
        <end position="479"/>
    </location>
</feature>
<evidence type="ECO:0000313" key="3">
    <source>
        <dbReference type="WBParaSite" id="TREG1_62420.1"/>
    </source>
</evidence>
<evidence type="ECO:0000256" key="1">
    <source>
        <dbReference type="SAM" id="MobiDB-lite"/>
    </source>
</evidence>
<feature type="compositionally biased region" description="Low complexity" evidence="1">
    <location>
        <begin position="305"/>
        <end position="320"/>
    </location>
</feature>
<protein>
    <submittedName>
        <fullName evidence="3">Uncharacterized protein</fullName>
    </submittedName>
</protein>
<sequence>MVYSDCGNTVVLNELESLIKSQIQKAESRKWANFVYPKEAVRLTPGSCLVDPHFNSFVCKAVGELCIKLDEIIGEALHPEYGSVRISAIVRDLERKVGNIYSQFTEKGSKITNQPPVSIKLGSVYAWAREQSGVDFNGLQMCSDLRRNRLRLCRKLCRLVRLSKSSKQRSKSHPLLSSLKHDLMKIRSRAAGKVFSEKPVTLTSHTLVSAKPIRFTEDPFVSFEKPIIQSKLAIIFDKLADQITDLLLPISHLIPGISIVKSADDIGKRRENLRTQIVLAIQGFYCHFNETTTDGDNDDNDPSMDDPMNGSSTMPDPSESSSDDEDITGAKLAVQMNPAIVQASLDRYDHFNWNKQKKFSSIRAKEQAIDQFSSGYTSRQQGSLFKSRCKIELSEPIIHNTEEVSAVPAAAVAVATTATTTMTTTTTSQVNQCIDDGNLNRTTDIEGESNDVPMDAVHHEGTEEKDESKIERSEGAKGEGEEEEKEEGQQHQQQDEQLSEEQEHQQQQELEEENAESHTSPKHSNDNKLTEISRKTLNRSLRSRHSHTPTDTSCSEGEVLSDTEEDQELSDQHHHRHRHHDDHVNDPDQQNKDNDVVVVGVHEKVKAIDSENQNEDLIRFTTCHQHDPLESSSRAETGTTTTTTETAPSTTTTIIAPMNDVNLTELEIMNEWAQPTTISTANPSDISLSEINLPSDESTDANTSNSTTNIDDGDDENDEIRNIFNESLEFCAINLQELISQAEANSNRFISKVNRNASDHRMNSTNQWPIVSISPELEASIERTASAFKEHVTSVLANLLHAVPGQFSSSKSEAADTKLRNPRVSRRQPIIARRGSRLRGMLLAYQKDTVMKRQNLNSSE</sequence>
<dbReference type="Proteomes" id="UP000050795">
    <property type="component" value="Unassembled WGS sequence"/>
</dbReference>
<feature type="compositionally biased region" description="Polar residues" evidence="1">
    <location>
        <begin position="678"/>
        <end position="692"/>
    </location>
</feature>
<accession>A0AA85K952</accession>
<feature type="compositionally biased region" description="Basic and acidic residues" evidence="1">
    <location>
        <begin position="581"/>
        <end position="592"/>
    </location>
</feature>
<name>A0AA85K952_TRIRE</name>
<dbReference type="WBParaSite" id="TREG1_62420.1">
    <property type="protein sequence ID" value="TREG1_62420.1"/>
    <property type="gene ID" value="TREG1_62420"/>
</dbReference>
<reference evidence="2" key="1">
    <citation type="submission" date="2022-06" db="EMBL/GenBank/DDBJ databases">
        <authorList>
            <person name="Berger JAMES D."/>
            <person name="Berger JAMES D."/>
        </authorList>
    </citation>
    <scope>NUCLEOTIDE SEQUENCE [LARGE SCALE GENOMIC DNA]</scope>
</reference>
<proteinExistence type="predicted"/>
<feature type="region of interest" description="Disordered" evidence="1">
    <location>
        <begin position="291"/>
        <end position="326"/>
    </location>
</feature>
<organism evidence="2 3">
    <name type="scientific">Trichobilharzia regenti</name>
    <name type="common">Nasal bird schistosome</name>
    <dbReference type="NCBI Taxonomy" id="157069"/>
    <lineage>
        <taxon>Eukaryota</taxon>
        <taxon>Metazoa</taxon>
        <taxon>Spiralia</taxon>
        <taxon>Lophotrochozoa</taxon>
        <taxon>Platyhelminthes</taxon>
        <taxon>Trematoda</taxon>
        <taxon>Digenea</taxon>
        <taxon>Strigeidida</taxon>
        <taxon>Schistosomatoidea</taxon>
        <taxon>Schistosomatidae</taxon>
        <taxon>Trichobilharzia</taxon>
    </lineage>
</organism>